<dbReference type="Pfam" id="PF19102">
    <property type="entry name" value="DUF5789"/>
    <property type="match status" value="1"/>
</dbReference>
<sequence>MSDEINRSRPESTLADRAYPADRGALADSFAGTTVLFADGDADLGDLLAEVDQARFEGAADAHAALQNVLPIEALGEPGQSDGDA</sequence>
<evidence type="ECO:0008006" key="3">
    <source>
        <dbReference type="Google" id="ProtNLM"/>
    </source>
</evidence>
<accession>A0A1X4HAU3</accession>
<dbReference type="eggNOG" id="arCOG03020">
    <property type="taxonomic scope" value="Archaea"/>
</dbReference>
<protein>
    <recommendedName>
        <fullName evidence="3">DUF2795 domain-containing protein</fullName>
    </recommendedName>
</protein>
<dbReference type="Proteomes" id="UP000193587">
    <property type="component" value="Unassembled WGS sequence"/>
</dbReference>
<gene>
    <name evidence="1" type="ORF">B9H04_02870</name>
</gene>
<dbReference type="EMBL" id="NEDJ01000005">
    <property type="protein sequence ID" value="OSP10383.1"/>
    <property type="molecule type" value="Genomic_DNA"/>
</dbReference>
<dbReference type="RefSeq" id="WP_049929362.1">
    <property type="nucleotide sequence ID" value="NZ_ATXS01000001.1"/>
</dbReference>
<proteinExistence type="predicted"/>
<organism evidence="1 2">
    <name type="scientific">Halorubrum ezzemoulense DSM 17463</name>
    <dbReference type="NCBI Taxonomy" id="1121945"/>
    <lineage>
        <taxon>Archaea</taxon>
        <taxon>Methanobacteriati</taxon>
        <taxon>Methanobacteriota</taxon>
        <taxon>Stenosarchaea group</taxon>
        <taxon>Halobacteria</taxon>
        <taxon>Halobacteriales</taxon>
        <taxon>Haloferacaceae</taxon>
        <taxon>Halorubrum</taxon>
    </lineage>
</organism>
<dbReference type="STRING" id="1121945.GCA_000421805_00057"/>
<evidence type="ECO:0000313" key="2">
    <source>
        <dbReference type="Proteomes" id="UP000193587"/>
    </source>
</evidence>
<dbReference type="InterPro" id="IPR043899">
    <property type="entry name" value="DUF5789"/>
</dbReference>
<evidence type="ECO:0000313" key="1">
    <source>
        <dbReference type="EMBL" id="OSP10383.1"/>
    </source>
</evidence>
<comment type="caution">
    <text evidence="1">The sequence shown here is derived from an EMBL/GenBank/DDBJ whole genome shotgun (WGS) entry which is preliminary data.</text>
</comment>
<reference evidence="1 2" key="1">
    <citation type="submission" date="2017-04" db="EMBL/GenBank/DDBJ databases">
        <title>MLSA of the genus Halorubrum.</title>
        <authorList>
            <person name="De La Haba R."/>
            <person name="Sanchez-Porro C."/>
            <person name="Infante-Dominguez C."/>
            <person name="Ventosa A."/>
        </authorList>
    </citation>
    <scope>NUCLEOTIDE SEQUENCE [LARGE SCALE GENOMIC DNA]</scope>
    <source>
        <strain evidence="1 2">DSM 17463</strain>
    </source>
</reference>
<dbReference type="AlphaFoldDB" id="A0A1X4HAU3"/>
<name>A0A1X4HAU3_HALEZ</name>